<dbReference type="Proteomes" id="UP001341840">
    <property type="component" value="Unassembled WGS sequence"/>
</dbReference>
<organism evidence="2 3">
    <name type="scientific">Stylosanthes scabra</name>
    <dbReference type="NCBI Taxonomy" id="79078"/>
    <lineage>
        <taxon>Eukaryota</taxon>
        <taxon>Viridiplantae</taxon>
        <taxon>Streptophyta</taxon>
        <taxon>Embryophyta</taxon>
        <taxon>Tracheophyta</taxon>
        <taxon>Spermatophyta</taxon>
        <taxon>Magnoliopsida</taxon>
        <taxon>eudicotyledons</taxon>
        <taxon>Gunneridae</taxon>
        <taxon>Pentapetalae</taxon>
        <taxon>rosids</taxon>
        <taxon>fabids</taxon>
        <taxon>Fabales</taxon>
        <taxon>Fabaceae</taxon>
        <taxon>Papilionoideae</taxon>
        <taxon>50 kb inversion clade</taxon>
        <taxon>dalbergioids sensu lato</taxon>
        <taxon>Dalbergieae</taxon>
        <taxon>Pterocarpus clade</taxon>
        <taxon>Stylosanthes</taxon>
    </lineage>
</organism>
<reference evidence="2 3" key="1">
    <citation type="journal article" date="2023" name="Plants (Basel)">
        <title>Bridging the Gap: Combining Genomics and Transcriptomics Approaches to Understand Stylosanthes scabra, an Orphan Legume from the Brazilian Caatinga.</title>
        <authorList>
            <person name="Ferreira-Neto J.R.C."/>
            <person name="da Silva M.D."/>
            <person name="Binneck E."/>
            <person name="de Melo N.F."/>
            <person name="da Silva R.H."/>
            <person name="de Melo A.L.T.M."/>
            <person name="Pandolfi V."/>
            <person name="Bustamante F.O."/>
            <person name="Brasileiro-Vidal A.C."/>
            <person name="Benko-Iseppon A.M."/>
        </authorList>
    </citation>
    <scope>NUCLEOTIDE SEQUENCE [LARGE SCALE GENOMIC DNA]</scope>
    <source>
        <tissue evidence="2">Leaves</tissue>
    </source>
</reference>
<accession>A0ABU6UPH1</accession>
<evidence type="ECO:0000313" key="3">
    <source>
        <dbReference type="Proteomes" id="UP001341840"/>
    </source>
</evidence>
<gene>
    <name evidence="2" type="ORF">PIB30_077512</name>
</gene>
<evidence type="ECO:0000256" key="1">
    <source>
        <dbReference type="SAM" id="MobiDB-lite"/>
    </source>
</evidence>
<protein>
    <submittedName>
        <fullName evidence="2">Uncharacterized protein</fullName>
    </submittedName>
</protein>
<name>A0ABU6UPH1_9FABA</name>
<sequence>MLFASPCLCYSSTDGILIRFGSSKEENSGHNTSGIDNISEAMPTKKEISEQAVVVHVGPVNAFKEELSAPSFSLGLTQLDTQNTPPDSPETTKREEAIQTEHVSPVKAANTKGSMQSEVPLANIARQLGADVDRIYKWATNHMIKYGLTLAAITKNMGTHMCLSTYRSAFQK</sequence>
<feature type="region of interest" description="Disordered" evidence="1">
    <location>
        <begin position="74"/>
        <end position="97"/>
    </location>
</feature>
<evidence type="ECO:0000313" key="2">
    <source>
        <dbReference type="EMBL" id="MED6163187.1"/>
    </source>
</evidence>
<dbReference type="EMBL" id="JASCZI010121873">
    <property type="protein sequence ID" value="MED6163187.1"/>
    <property type="molecule type" value="Genomic_DNA"/>
</dbReference>
<keyword evidence="3" id="KW-1185">Reference proteome</keyword>
<comment type="caution">
    <text evidence="2">The sequence shown here is derived from an EMBL/GenBank/DDBJ whole genome shotgun (WGS) entry which is preliminary data.</text>
</comment>
<proteinExistence type="predicted"/>
<feature type="compositionally biased region" description="Polar residues" evidence="1">
    <location>
        <begin position="74"/>
        <end position="85"/>
    </location>
</feature>